<dbReference type="EMBL" id="JADOUE010000001">
    <property type="protein sequence ID" value="MBG6123213.1"/>
    <property type="molecule type" value="Genomic_DNA"/>
</dbReference>
<comment type="caution">
    <text evidence="1">The sequence shown here is derived from an EMBL/GenBank/DDBJ whole genome shotgun (WGS) entry which is preliminary data.</text>
</comment>
<organism evidence="1 2">
    <name type="scientific">Corynebacterium aquatimens</name>
    <dbReference type="NCBI Taxonomy" id="1190508"/>
    <lineage>
        <taxon>Bacteria</taxon>
        <taxon>Bacillati</taxon>
        <taxon>Actinomycetota</taxon>
        <taxon>Actinomycetes</taxon>
        <taxon>Mycobacteriales</taxon>
        <taxon>Corynebacteriaceae</taxon>
        <taxon>Corynebacterium</taxon>
    </lineage>
</organism>
<dbReference type="InterPro" id="IPR032675">
    <property type="entry name" value="LRR_dom_sf"/>
</dbReference>
<dbReference type="PROSITE" id="PS51450">
    <property type="entry name" value="LRR"/>
    <property type="match status" value="1"/>
</dbReference>
<evidence type="ECO:0000313" key="1">
    <source>
        <dbReference type="EMBL" id="MBG6123213.1"/>
    </source>
</evidence>
<proteinExistence type="predicted"/>
<evidence type="ECO:0008006" key="3">
    <source>
        <dbReference type="Google" id="ProtNLM"/>
    </source>
</evidence>
<dbReference type="Proteomes" id="UP000658613">
    <property type="component" value="Unassembled WGS sequence"/>
</dbReference>
<dbReference type="RefSeq" id="WP_196825462.1">
    <property type="nucleotide sequence ID" value="NZ_CP046980.1"/>
</dbReference>
<sequence>MLTNALLDTHHGVTRYDRATTKLPASWGNITTIGSAAFENNQLTALPESWGNITTISEFAFSHNQLTALPESWGNITTISEFAFSHNQLTALPATWGSITTIGDWAFLNNQLTALPATWGKVEALGDGAFKNNNFEDLSDSQLKLAEKNEKAFDHYVFPYEEPFTYQDKGDHIELTGLSKYGKRALEDGISFPNFPDEIDGKPVTEIGDNAFANLNIQYLPLSWNKITSIGENAFSGSNITHLSCDWSGITHIGENAFKDNNLQERPDGWEDFSLQMRSAFDLGTRNLPKSTRCGEHSEIEEAKQFTPDLERGGLKITVKDEDGNPVEEMIAGNLYDFEVTLQIPDDAQPGDYLDVPTIDIRDNRITDGNEALT</sequence>
<dbReference type="Pfam" id="PF13306">
    <property type="entry name" value="LRR_5"/>
    <property type="match status" value="2"/>
</dbReference>
<dbReference type="AlphaFoldDB" id="A0A931E6B2"/>
<dbReference type="InterPro" id="IPR026906">
    <property type="entry name" value="LRR_5"/>
</dbReference>
<protein>
    <recommendedName>
        <fullName evidence="3">Leucine-rich repeat domain-containing protein</fullName>
    </recommendedName>
</protein>
<dbReference type="PANTHER" id="PTHR45661">
    <property type="entry name" value="SURFACE ANTIGEN"/>
    <property type="match status" value="1"/>
</dbReference>
<reference evidence="1" key="1">
    <citation type="submission" date="2020-11" db="EMBL/GenBank/DDBJ databases">
        <title>Sequencing the genomes of 1000 actinobacteria strains.</title>
        <authorList>
            <person name="Klenk H.-P."/>
        </authorList>
    </citation>
    <scope>NUCLEOTIDE SEQUENCE</scope>
    <source>
        <strain evidence="1">DSM 45632</strain>
    </source>
</reference>
<gene>
    <name evidence="1" type="ORF">IW254_002182</name>
</gene>
<name>A0A931E6B2_9CORY</name>
<dbReference type="InterPro" id="IPR001611">
    <property type="entry name" value="Leu-rich_rpt"/>
</dbReference>
<keyword evidence="2" id="KW-1185">Reference proteome</keyword>
<accession>A0A931E6B2</accession>
<dbReference type="Gene3D" id="3.80.10.10">
    <property type="entry name" value="Ribonuclease Inhibitor"/>
    <property type="match status" value="2"/>
</dbReference>
<dbReference type="SUPFAM" id="SSF52058">
    <property type="entry name" value="L domain-like"/>
    <property type="match status" value="1"/>
</dbReference>
<dbReference type="PANTHER" id="PTHR45661:SF3">
    <property type="entry name" value="IG-LIKE DOMAIN-CONTAINING PROTEIN"/>
    <property type="match status" value="1"/>
</dbReference>
<dbReference type="InterPro" id="IPR053139">
    <property type="entry name" value="Surface_bspA-like"/>
</dbReference>
<evidence type="ECO:0000313" key="2">
    <source>
        <dbReference type="Proteomes" id="UP000658613"/>
    </source>
</evidence>